<keyword evidence="1" id="KW-0131">Cell cycle</keyword>
<dbReference type="KEGG" id="mez:Mtc_0980"/>
<reference evidence="1 2" key="1">
    <citation type="journal article" date="2012" name="J. Bacteriol.">
        <title>Complete genome sequence of a thermophilic methanogen, Methanocella conradii HZ254, isolated from Chinese rice field soil.</title>
        <authorList>
            <person name="Lu Z."/>
            <person name="Lu Y."/>
        </authorList>
    </citation>
    <scope>NUCLEOTIDE SEQUENCE [LARGE SCALE GENOMIC DNA]</scope>
    <source>
        <strain evidence="2">DSM 24694 / JCM 17849 / CGMCC 1.5162 / HZ254</strain>
    </source>
</reference>
<protein>
    <submittedName>
        <fullName evidence="1">Cell division protein FtsA domain protein</fullName>
    </submittedName>
</protein>
<dbReference type="GO" id="GO:0051301">
    <property type="term" value="P:cell division"/>
    <property type="evidence" value="ECO:0007669"/>
    <property type="project" value="UniProtKB-KW"/>
</dbReference>
<dbReference type="HOGENOM" id="CLU_757812_0_0_2"/>
<name>H8I5R8_METCZ</name>
<gene>
    <name evidence="1" type="ordered locus">Mtc_0980</name>
</gene>
<dbReference type="GeneID" id="11971102"/>
<dbReference type="SUPFAM" id="SSF53067">
    <property type="entry name" value="Actin-like ATPase domain"/>
    <property type="match status" value="1"/>
</dbReference>
<dbReference type="OrthoDB" id="301490at2157"/>
<evidence type="ECO:0000313" key="1">
    <source>
        <dbReference type="EMBL" id="AFC99735.1"/>
    </source>
</evidence>
<dbReference type="Gene3D" id="3.30.420.40">
    <property type="match status" value="1"/>
</dbReference>
<dbReference type="InterPro" id="IPR057331">
    <property type="entry name" value="Salactin"/>
</dbReference>
<dbReference type="AlphaFoldDB" id="H8I5R8"/>
<keyword evidence="2" id="KW-1185">Reference proteome</keyword>
<keyword evidence="1" id="KW-0132">Cell division</keyword>
<dbReference type="eggNOG" id="arCOG04656">
    <property type="taxonomic scope" value="Archaea"/>
</dbReference>
<dbReference type="EMBL" id="CP003243">
    <property type="protein sequence ID" value="AFC99735.1"/>
    <property type="molecule type" value="Genomic_DNA"/>
</dbReference>
<dbReference type="RefSeq" id="WP_014405573.1">
    <property type="nucleotide sequence ID" value="NC_017034.1"/>
</dbReference>
<proteinExistence type="predicted"/>
<evidence type="ECO:0000313" key="2">
    <source>
        <dbReference type="Proteomes" id="UP000005233"/>
    </source>
</evidence>
<dbReference type="Proteomes" id="UP000005233">
    <property type="component" value="Chromosome"/>
</dbReference>
<dbReference type="SMR" id="H8I5R8"/>
<dbReference type="Pfam" id="PF25229">
    <property type="entry name" value="Salactin"/>
    <property type="match status" value="1"/>
</dbReference>
<sequence>MVDNDSIGNDMMLDDGTPADGGYGFSEGNSYMKKRSSDAIPIGLKIGSTRTVLVMPNYEGSLDIVRTLTCVAKYRDLFTGKLATKFGDEAAEEYADSVYFMFRAGLPQDDDSVKLAAQFIEYLVYKYNIPENSYVTLAHPAVENDRGRKNLKEIISGMSIGRAGRQAWSEAFCGAIPAFDGLDAIKKTFMSVNMGSTTLEMSVFRNGEPVHTVTLGTISGNIVDRKIRLGVQNETQGIVNIDLNTARKYKEEFANFIDYKPVYDSVHIHDKGQYGFKIEKSIMKPVEEYVNNVVEAIMENFFPQLAQDHYQTYKRVLTEPIILTGGMACIPGLKERIQQLLSDELEQQVTVISSDRPDLAPAIGAYRISEYTLQYRE</sequence>
<accession>H8I5R8</accession>
<dbReference type="InterPro" id="IPR043129">
    <property type="entry name" value="ATPase_NBD"/>
</dbReference>
<organism evidence="1 2">
    <name type="scientific">Methanocella conradii (strain DSM 24694 / JCM 17849 / CGMCC 1.5162 / HZ254)</name>
    <dbReference type="NCBI Taxonomy" id="1041930"/>
    <lineage>
        <taxon>Archaea</taxon>
        <taxon>Methanobacteriati</taxon>
        <taxon>Methanobacteriota</taxon>
        <taxon>Stenosarchaea group</taxon>
        <taxon>Methanomicrobia</taxon>
        <taxon>Methanocellales</taxon>
        <taxon>Methanocellaceae</taxon>
        <taxon>Methanocella</taxon>
    </lineage>
</organism>